<feature type="transmembrane region" description="Helical" evidence="1">
    <location>
        <begin position="69"/>
        <end position="93"/>
    </location>
</feature>
<dbReference type="Proteomes" id="UP000250991">
    <property type="component" value="Unassembled WGS sequence"/>
</dbReference>
<proteinExistence type="predicted"/>
<reference evidence="4 5" key="1">
    <citation type="submission" date="2018-06" db="EMBL/GenBank/DDBJ databases">
        <authorList>
            <consortium name="Pathogen Informatics"/>
            <person name="Doyle S."/>
        </authorList>
    </citation>
    <scope>NUCLEOTIDE SEQUENCE [LARGE SCALE GENOMIC DNA]</scope>
    <source>
        <strain evidence="2 4">NCTC8009</strain>
        <strain evidence="3 5">NCTC8622</strain>
    </source>
</reference>
<evidence type="ECO:0000313" key="3">
    <source>
        <dbReference type="EMBL" id="STI87692.1"/>
    </source>
</evidence>
<keyword evidence="1" id="KW-0472">Membrane</keyword>
<evidence type="ECO:0000313" key="4">
    <source>
        <dbReference type="Proteomes" id="UP000250991"/>
    </source>
</evidence>
<evidence type="ECO:0000256" key="1">
    <source>
        <dbReference type="SAM" id="Phobius"/>
    </source>
</evidence>
<keyword evidence="1" id="KW-1133">Transmembrane helix</keyword>
<evidence type="ECO:0000313" key="5">
    <source>
        <dbReference type="Proteomes" id="UP000254079"/>
    </source>
</evidence>
<dbReference type="Proteomes" id="UP000254079">
    <property type="component" value="Unassembled WGS sequence"/>
</dbReference>
<dbReference type="Gene3D" id="1.20.1640.10">
    <property type="entry name" value="Multidrug efflux transporter AcrB transmembrane domain"/>
    <property type="match status" value="1"/>
</dbReference>
<organism evidence="2 4">
    <name type="scientific">Escherichia coli</name>
    <dbReference type="NCBI Taxonomy" id="562"/>
    <lineage>
        <taxon>Bacteria</taxon>
        <taxon>Pseudomonadati</taxon>
        <taxon>Pseudomonadota</taxon>
        <taxon>Gammaproteobacteria</taxon>
        <taxon>Enterobacterales</taxon>
        <taxon>Enterobacteriaceae</taxon>
        <taxon>Escherichia</taxon>
    </lineage>
</organism>
<accession>A0A2X3K212</accession>
<dbReference type="InterPro" id="IPR001036">
    <property type="entry name" value="Acrflvin-R"/>
</dbReference>
<sequence length="192" mass="21170">MAFSGQFELLERANHKLKLMVPMTLMIIFVLLYLAFRRVGEALLIISSVPFAQVGGIWLLWWMGFHLSVATGTGFIALAGVAAEFGVVMLMYLRHAIEAVPSLNNPQTFSEQKLDEALYHGAVLRVRPKAMTVAVIIAGLLPILWGTGAGSEVMSRIAAPMIGGMITAPLLSLFIIPAAYKLMWLHRHRVRK</sequence>
<feature type="transmembrane region" description="Helical" evidence="1">
    <location>
        <begin position="43"/>
        <end position="63"/>
    </location>
</feature>
<dbReference type="Pfam" id="PF00873">
    <property type="entry name" value="ACR_tran"/>
    <property type="match status" value="1"/>
</dbReference>
<dbReference type="PANTHER" id="PTHR32063">
    <property type="match status" value="1"/>
</dbReference>
<dbReference type="GO" id="GO:0042910">
    <property type="term" value="F:xenobiotic transmembrane transporter activity"/>
    <property type="evidence" value="ECO:0007669"/>
    <property type="project" value="TreeGrafter"/>
</dbReference>
<dbReference type="PANTHER" id="PTHR32063:SF19">
    <property type="entry name" value="CATION EFFLUX SYSTEM PROTEIN CUSA"/>
    <property type="match status" value="1"/>
</dbReference>
<evidence type="ECO:0000313" key="2">
    <source>
        <dbReference type="EMBL" id="SQD06066.1"/>
    </source>
</evidence>
<protein>
    <submittedName>
        <fullName evidence="2">Cation efflux system protein</fullName>
    </submittedName>
</protein>
<dbReference type="EMBL" id="UARW01000010">
    <property type="protein sequence ID" value="SQD06066.1"/>
    <property type="molecule type" value="Genomic_DNA"/>
</dbReference>
<dbReference type="EMBL" id="UGCP01000002">
    <property type="protein sequence ID" value="STI87692.1"/>
    <property type="molecule type" value="Genomic_DNA"/>
</dbReference>
<gene>
    <name evidence="2" type="primary">cusA_1</name>
    <name evidence="2" type="ORF">NCTC8009_06652</name>
    <name evidence="3" type="ORF">NCTC8622_06867</name>
</gene>
<keyword evidence="1" id="KW-0812">Transmembrane</keyword>
<feature type="transmembrane region" description="Helical" evidence="1">
    <location>
        <begin position="157"/>
        <end position="182"/>
    </location>
</feature>
<dbReference type="AlphaFoldDB" id="A0A2X3K212"/>
<dbReference type="SUPFAM" id="SSF82866">
    <property type="entry name" value="Multidrug efflux transporter AcrB transmembrane domain"/>
    <property type="match status" value="1"/>
</dbReference>
<dbReference type="GO" id="GO:0005886">
    <property type="term" value="C:plasma membrane"/>
    <property type="evidence" value="ECO:0007669"/>
    <property type="project" value="TreeGrafter"/>
</dbReference>
<feature type="transmembrane region" description="Helical" evidence="1">
    <location>
        <begin position="130"/>
        <end position="151"/>
    </location>
</feature>
<name>A0A2X3K212_ECOLX</name>
<feature type="transmembrane region" description="Helical" evidence="1">
    <location>
        <begin position="19"/>
        <end position="36"/>
    </location>
</feature>